<keyword evidence="3" id="KW-1185">Reference proteome</keyword>
<dbReference type="OrthoDB" id="10020990at2759"/>
<feature type="region of interest" description="Disordered" evidence="1">
    <location>
        <begin position="60"/>
        <end position="83"/>
    </location>
</feature>
<dbReference type="AlphaFoldDB" id="A0A6S7JMI3"/>
<evidence type="ECO:0000313" key="2">
    <source>
        <dbReference type="EMBL" id="CAB4030270.1"/>
    </source>
</evidence>
<evidence type="ECO:0000256" key="1">
    <source>
        <dbReference type="SAM" id="MobiDB-lite"/>
    </source>
</evidence>
<name>A0A6S7JMI3_PARCT</name>
<protein>
    <submittedName>
        <fullName evidence="2">Uncharacterized protein</fullName>
    </submittedName>
</protein>
<accession>A0A6S7JMI3</accession>
<evidence type="ECO:0000313" key="3">
    <source>
        <dbReference type="Proteomes" id="UP001152795"/>
    </source>
</evidence>
<feature type="compositionally biased region" description="Polar residues" evidence="1">
    <location>
        <begin position="66"/>
        <end position="83"/>
    </location>
</feature>
<gene>
    <name evidence="2" type="ORF">PACLA_8A031942</name>
</gene>
<reference evidence="2" key="1">
    <citation type="submission" date="2020-04" db="EMBL/GenBank/DDBJ databases">
        <authorList>
            <person name="Alioto T."/>
            <person name="Alioto T."/>
            <person name="Gomez Garrido J."/>
        </authorList>
    </citation>
    <scope>NUCLEOTIDE SEQUENCE</scope>
    <source>
        <strain evidence="2">A484AB</strain>
    </source>
</reference>
<proteinExistence type="predicted"/>
<dbReference type="EMBL" id="CACRXK020016747">
    <property type="protein sequence ID" value="CAB4030270.1"/>
    <property type="molecule type" value="Genomic_DNA"/>
</dbReference>
<comment type="caution">
    <text evidence="2">The sequence shown here is derived from an EMBL/GenBank/DDBJ whole genome shotgun (WGS) entry which is preliminary data.</text>
</comment>
<sequence length="116" mass="12912">MGKKEGKYVFFVTQNTKVCNVHFSPEDVLKVPGGKRWRLKDGAIPLKAGQAPVVLNMKRKPPTMRNEAQITTKKPKVSSTSDVGSIRYQPKSLLSSALAVVDKVYKAMVHENKETK</sequence>
<dbReference type="Proteomes" id="UP001152795">
    <property type="component" value="Unassembled WGS sequence"/>
</dbReference>
<organism evidence="2 3">
    <name type="scientific">Paramuricea clavata</name>
    <name type="common">Red gorgonian</name>
    <name type="synonym">Violescent sea-whip</name>
    <dbReference type="NCBI Taxonomy" id="317549"/>
    <lineage>
        <taxon>Eukaryota</taxon>
        <taxon>Metazoa</taxon>
        <taxon>Cnidaria</taxon>
        <taxon>Anthozoa</taxon>
        <taxon>Octocorallia</taxon>
        <taxon>Malacalcyonacea</taxon>
        <taxon>Plexauridae</taxon>
        <taxon>Paramuricea</taxon>
    </lineage>
</organism>